<dbReference type="PANTHER" id="PTHR21666">
    <property type="entry name" value="PEPTIDASE-RELATED"/>
    <property type="match status" value="1"/>
</dbReference>
<organism evidence="3 4">
    <name type="scientific">Microbacterium allomyrinae</name>
    <dbReference type="NCBI Taxonomy" id="2830666"/>
    <lineage>
        <taxon>Bacteria</taxon>
        <taxon>Bacillati</taxon>
        <taxon>Actinomycetota</taxon>
        <taxon>Actinomycetes</taxon>
        <taxon>Micrococcales</taxon>
        <taxon>Microbacteriaceae</taxon>
        <taxon>Microbacterium</taxon>
    </lineage>
</organism>
<dbReference type="Pfam" id="PF01551">
    <property type="entry name" value="Peptidase_M23"/>
    <property type="match status" value="1"/>
</dbReference>
<gene>
    <name evidence="3" type="ORF">KEC57_10445</name>
</gene>
<dbReference type="AlphaFoldDB" id="A0A9X1LVH6"/>
<dbReference type="GO" id="GO:0004222">
    <property type="term" value="F:metalloendopeptidase activity"/>
    <property type="evidence" value="ECO:0007669"/>
    <property type="project" value="TreeGrafter"/>
</dbReference>
<name>A0A9X1LVH6_9MICO</name>
<dbReference type="InterPro" id="IPR050570">
    <property type="entry name" value="Cell_wall_metabolism_enzyme"/>
</dbReference>
<evidence type="ECO:0000313" key="4">
    <source>
        <dbReference type="Proteomes" id="UP001139354"/>
    </source>
</evidence>
<dbReference type="InterPro" id="IPR011055">
    <property type="entry name" value="Dup_hybrid_motif"/>
</dbReference>
<dbReference type="SUPFAM" id="SSF51261">
    <property type="entry name" value="Duplicated hybrid motif"/>
    <property type="match status" value="1"/>
</dbReference>
<evidence type="ECO:0000256" key="1">
    <source>
        <dbReference type="SAM" id="MobiDB-lite"/>
    </source>
</evidence>
<feature type="region of interest" description="Disordered" evidence="1">
    <location>
        <begin position="38"/>
        <end position="120"/>
    </location>
</feature>
<reference evidence="3" key="1">
    <citation type="submission" date="2021-04" db="EMBL/GenBank/DDBJ databases">
        <title>Microbacterium tenobrionis sp. nov. and Microbacterium allomyrinae sp. nov., isolated from larvae of Tenobrio molitor and Allomyrina dichotoma, respectively.</title>
        <authorList>
            <person name="Lee S.D."/>
        </authorList>
    </citation>
    <scope>NUCLEOTIDE SEQUENCE</scope>
    <source>
        <strain evidence="3">BWT-G7</strain>
    </source>
</reference>
<dbReference type="Gene3D" id="2.70.70.10">
    <property type="entry name" value="Glucose Permease (Domain IIA)"/>
    <property type="match status" value="1"/>
</dbReference>
<feature type="domain" description="M23ase beta-sheet core" evidence="2">
    <location>
        <begin position="163"/>
        <end position="268"/>
    </location>
</feature>
<proteinExistence type="predicted"/>
<dbReference type="Proteomes" id="UP001139354">
    <property type="component" value="Unassembled WGS sequence"/>
</dbReference>
<evidence type="ECO:0000259" key="2">
    <source>
        <dbReference type="Pfam" id="PF01551"/>
    </source>
</evidence>
<accession>A0A9X1LVH6</accession>
<protein>
    <submittedName>
        <fullName evidence="3">M23 family metallopeptidase</fullName>
    </submittedName>
</protein>
<keyword evidence="4" id="KW-1185">Reference proteome</keyword>
<feature type="compositionally biased region" description="Pro residues" evidence="1">
    <location>
        <begin position="68"/>
        <end position="108"/>
    </location>
</feature>
<dbReference type="EMBL" id="JAGTTN010000003">
    <property type="protein sequence ID" value="MCC2032597.1"/>
    <property type="molecule type" value="Genomic_DNA"/>
</dbReference>
<evidence type="ECO:0000313" key="3">
    <source>
        <dbReference type="EMBL" id="MCC2032597.1"/>
    </source>
</evidence>
<sequence>MILRRRETSRWRALLVTGAIVLSAGIVSAGIPTGAIAQAGAGDPSTPAPTEPATIDPTPAPSDSETPTPAPTPTSTAPPSPSVPVPSEPSPSPVPWVPAPLRPAPTPSGEPTIAAPSPESPALATAPAAFGRVYPTNPWIYNAAPGTRYLDARGLDGQLGRRLHLGIDAQGGVRQPIFAVAAGTVTGGTWGTTRSDGHGFGNQVRITHADGYASRYAHLSEAPLVRQGEYVEAGQLIGYMGGSQRGDLHALARHLHFEVTRDGRNIDPVAFLDGADAAAALSATPAIPAPTTTAPETLLYEIRPGRNDSYVSISTGIAVDSSVFTAVAMGGDSAEIMVSEEGMLRRISVVDGSWTKVDTGLALNATSISGVDAGTGFPELLAVEDGRLLHIEHGPAGWTKTWTGHYFTGTVSAVRLPGGELHAMLQQAGYLYHLSPAAGGSWNIADTRLEVGEQVDAAYVDGPAPEAMAVIDGEVQRITWDGIAWVKAPTGLPASGSIAAVYQGGGWPVAVSAESGVIGVTRVVQRVWQRHTYGVAVTGPIDAVALGSQGPLLYSIG</sequence>
<dbReference type="CDD" id="cd12797">
    <property type="entry name" value="M23_peptidase"/>
    <property type="match status" value="1"/>
</dbReference>
<comment type="caution">
    <text evidence="3">The sequence shown here is derived from an EMBL/GenBank/DDBJ whole genome shotgun (WGS) entry which is preliminary data.</text>
</comment>
<dbReference type="InterPro" id="IPR016047">
    <property type="entry name" value="M23ase_b-sheet_dom"/>
</dbReference>
<dbReference type="RefSeq" id="WP_229384566.1">
    <property type="nucleotide sequence ID" value="NZ_JAGTTN010000003.1"/>
</dbReference>
<dbReference type="PANTHER" id="PTHR21666:SF270">
    <property type="entry name" value="MUREIN HYDROLASE ACTIVATOR ENVC"/>
    <property type="match status" value="1"/>
</dbReference>